<geneLocation type="plasmid" evidence="2">
    <name>pRGFK1341</name>
</geneLocation>
<reference evidence="2" key="1">
    <citation type="submission" date="2015-06" db="EMBL/GenBank/DDBJ databases">
        <authorList>
            <person name="Joergensen T."/>
        </authorList>
    </citation>
    <scope>NUCLEOTIDE SEQUENCE</scope>
    <source>
        <plasmid evidence="2">pRGFK1341</plasmid>
    </source>
</reference>
<dbReference type="SMART" id="SM00901">
    <property type="entry name" value="FRG"/>
    <property type="match status" value="1"/>
</dbReference>
<evidence type="ECO:0000313" key="2">
    <source>
        <dbReference type="EMBL" id="CRY96983.1"/>
    </source>
</evidence>
<protein>
    <recommendedName>
        <fullName evidence="1">FRG domain-containing protein</fullName>
    </recommendedName>
</protein>
<proteinExistence type="predicted"/>
<accession>A0A0H5Q541</accession>
<reference evidence="2" key="2">
    <citation type="submission" date="2015-07" db="EMBL/GenBank/DDBJ databases">
        <title>Plasmids, circular viruses and viroids from rat gut.</title>
        <authorList>
            <person name="Jorgensen T.J."/>
            <person name="Hansen M.A."/>
            <person name="Xu Z."/>
            <person name="Tabak M.A."/>
            <person name="Sorensen S.J."/>
            <person name="Hansen L.H."/>
        </authorList>
    </citation>
    <scope>NUCLEOTIDE SEQUENCE</scope>
    <source>
        <plasmid evidence="2">pRGFK1341</plasmid>
    </source>
</reference>
<dbReference type="AlphaFoldDB" id="A0A0H5Q541"/>
<name>A0A0H5Q541_9ZZZZ</name>
<dbReference type="InterPro" id="IPR014966">
    <property type="entry name" value="FRG-dom"/>
</dbReference>
<evidence type="ECO:0000259" key="1">
    <source>
        <dbReference type="SMART" id="SM00901"/>
    </source>
</evidence>
<sequence length="205" mass="23404">MQQSRENLKQEFDFFENDCINRFFNEGLPYLPTLPRSYSNDRILAQHFGVPTRLLDWSRDPFVATYFAVERWKDTCDAAIYMLLPDAMFLPEKVRNFDNYKAIEMVPPAIDRRIPAQKSVFTYHPYGEPGAPFVPLDDRVDMGNQVTTRENGLTRGFAKITIPANLKGIILGHLLQMGVDRRNLFPGLDGVGADIAMRMEVGGLK</sequence>
<feature type="domain" description="FRG" evidence="1">
    <location>
        <begin position="3"/>
        <end position="81"/>
    </location>
</feature>
<organism evidence="2">
    <name type="scientific">uncultured prokaryote</name>
    <dbReference type="NCBI Taxonomy" id="198431"/>
    <lineage>
        <taxon>unclassified sequences</taxon>
        <taxon>environmental samples</taxon>
    </lineage>
</organism>
<dbReference type="Pfam" id="PF08867">
    <property type="entry name" value="FRG"/>
    <property type="match status" value="1"/>
</dbReference>
<keyword evidence="2" id="KW-0614">Plasmid</keyword>
<dbReference type="EMBL" id="LN853904">
    <property type="protein sequence ID" value="CRY96983.1"/>
    <property type="molecule type" value="Genomic_DNA"/>
</dbReference>